<evidence type="ECO:0000313" key="2">
    <source>
        <dbReference type="EMBL" id="KAK7274246.1"/>
    </source>
</evidence>
<keyword evidence="3" id="KW-1185">Reference proteome</keyword>
<dbReference type="PANTHER" id="PTHR34049:SF1">
    <property type="entry name" value="F-BOX PROTEIN SKIP27"/>
    <property type="match status" value="1"/>
</dbReference>
<dbReference type="AlphaFoldDB" id="A0AAN9FH24"/>
<sequence>MDALQGRRKRRNTVTDSPPLKRRRTTLISERSPLEALPLDLMVKVFCGVEYRDLKQIFHVSKAIRVAVHSDC</sequence>
<protein>
    <recommendedName>
        <fullName evidence="4">F-box domain-containing protein</fullName>
    </recommendedName>
</protein>
<organism evidence="2 3">
    <name type="scientific">Crotalaria pallida</name>
    <name type="common">Smooth rattlebox</name>
    <name type="synonym">Crotalaria striata</name>
    <dbReference type="NCBI Taxonomy" id="3830"/>
    <lineage>
        <taxon>Eukaryota</taxon>
        <taxon>Viridiplantae</taxon>
        <taxon>Streptophyta</taxon>
        <taxon>Embryophyta</taxon>
        <taxon>Tracheophyta</taxon>
        <taxon>Spermatophyta</taxon>
        <taxon>Magnoliopsida</taxon>
        <taxon>eudicotyledons</taxon>
        <taxon>Gunneridae</taxon>
        <taxon>Pentapetalae</taxon>
        <taxon>rosids</taxon>
        <taxon>fabids</taxon>
        <taxon>Fabales</taxon>
        <taxon>Fabaceae</taxon>
        <taxon>Papilionoideae</taxon>
        <taxon>50 kb inversion clade</taxon>
        <taxon>genistoids sensu lato</taxon>
        <taxon>core genistoids</taxon>
        <taxon>Crotalarieae</taxon>
        <taxon>Crotalaria</taxon>
    </lineage>
</organism>
<gene>
    <name evidence="2" type="ORF">RIF29_15328</name>
</gene>
<feature type="compositionally biased region" description="Basic residues" evidence="1">
    <location>
        <begin position="1"/>
        <end position="12"/>
    </location>
</feature>
<dbReference type="SUPFAM" id="SSF81383">
    <property type="entry name" value="F-box domain"/>
    <property type="match status" value="1"/>
</dbReference>
<dbReference type="InterPro" id="IPR036047">
    <property type="entry name" value="F-box-like_dom_sf"/>
</dbReference>
<feature type="region of interest" description="Disordered" evidence="1">
    <location>
        <begin position="1"/>
        <end position="23"/>
    </location>
</feature>
<evidence type="ECO:0008006" key="4">
    <source>
        <dbReference type="Google" id="ProtNLM"/>
    </source>
</evidence>
<proteinExistence type="predicted"/>
<evidence type="ECO:0000313" key="3">
    <source>
        <dbReference type="Proteomes" id="UP001372338"/>
    </source>
</evidence>
<dbReference type="InterPro" id="IPR045286">
    <property type="entry name" value="FBS1-like"/>
</dbReference>
<dbReference type="Proteomes" id="UP001372338">
    <property type="component" value="Unassembled WGS sequence"/>
</dbReference>
<reference evidence="2 3" key="1">
    <citation type="submission" date="2024-01" db="EMBL/GenBank/DDBJ databases">
        <title>The genomes of 5 underutilized Papilionoideae crops provide insights into root nodulation and disease resistanc.</title>
        <authorList>
            <person name="Yuan L."/>
        </authorList>
    </citation>
    <scope>NUCLEOTIDE SEQUENCE [LARGE SCALE GENOMIC DNA]</scope>
    <source>
        <strain evidence="2">ZHUSHIDOU_FW_LH</strain>
        <tissue evidence="2">Leaf</tissue>
    </source>
</reference>
<dbReference type="PANTHER" id="PTHR34049">
    <property type="entry name" value="F-BOX PROTEIN SKIP27"/>
    <property type="match status" value="1"/>
</dbReference>
<name>A0AAN9FH24_CROPI</name>
<comment type="caution">
    <text evidence="2">The sequence shown here is derived from an EMBL/GenBank/DDBJ whole genome shotgun (WGS) entry which is preliminary data.</text>
</comment>
<dbReference type="EMBL" id="JAYWIO010000003">
    <property type="protein sequence ID" value="KAK7274246.1"/>
    <property type="molecule type" value="Genomic_DNA"/>
</dbReference>
<evidence type="ECO:0000256" key="1">
    <source>
        <dbReference type="SAM" id="MobiDB-lite"/>
    </source>
</evidence>
<accession>A0AAN9FH24</accession>